<name>A0A543KLH6_9MICO</name>
<evidence type="ECO:0000313" key="2">
    <source>
        <dbReference type="Proteomes" id="UP000315133"/>
    </source>
</evidence>
<keyword evidence="2" id="KW-1185">Reference proteome</keyword>
<dbReference type="AlphaFoldDB" id="A0A543KLH6"/>
<protein>
    <submittedName>
        <fullName evidence="1">Uncharacterized protein</fullName>
    </submittedName>
</protein>
<comment type="caution">
    <text evidence="1">The sequence shown here is derived from an EMBL/GenBank/DDBJ whole genome shotgun (WGS) entry which is preliminary data.</text>
</comment>
<evidence type="ECO:0000313" key="1">
    <source>
        <dbReference type="EMBL" id="TQM95928.1"/>
    </source>
</evidence>
<dbReference type="EMBL" id="VFPU01000001">
    <property type="protein sequence ID" value="TQM95928.1"/>
    <property type="molecule type" value="Genomic_DNA"/>
</dbReference>
<sequence length="165" mass="18082">MVPSGAVDDIETFRDLFGPPVVRSLLDWEALLRLRPAVTTQVMVSAESIGGLRTTWYLDETGAGEVDYATSSCPPITVAEAAARLHDLDPARQRHLDATARHLGTQAILAPLYRLNHHDLLILDGNHRLVAAYLRGTEVRVLAMILHGPLDPQVLPDLAFWAPGH</sequence>
<dbReference type="Proteomes" id="UP000315133">
    <property type="component" value="Unassembled WGS sequence"/>
</dbReference>
<gene>
    <name evidence="1" type="ORF">FB476_0779</name>
</gene>
<reference evidence="1 2" key="1">
    <citation type="submission" date="2019-06" db="EMBL/GenBank/DDBJ databases">
        <title>Sequencing the genomes of 1000 actinobacteria strains.</title>
        <authorList>
            <person name="Klenk H.-P."/>
        </authorList>
    </citation>
    <scope>NUCLEOTIDE SEQUENCE [LARGE SCALE GENOMIC DNA]</scope>
    <source>
        <strain evidence="1 2">DSM 12362</strain>
    </source>
</reference>
<organism evidence="1 2">
    <name type="scientific">Ornithinimicrobium humiphilum</name>
    <dbReference type="NCBI Taxonomy" id="125288"/>
    <lineage>
        <taxon>Bacteria</taxon>
        <taxon>Bacillati</taxon>
        <taxon>Actinomycetota</taxon>
        <taxon>Actinomycetes</taxon>
        <taxon>Micrococcales</taxon>
        <taxon>Ornithinimicrobiaceae</taxon>
        <taxon>Ornithinimicrobium</taxon>
    </lineage>
</organism>
<proteinExistence type="predicted"/>
<accession>A0A543KLH6</accession>